<dbReference type="OrthoDB" id="10642588at2759"/>
<protein>
    <submittedName>
        <fullName evidence="1">Uncharacterized protein</fullName>
    </submittedName>
</protein>
<sequence>MCISSSRHRTVELVTFVIKSAFASTDPRAEFQADAFRSPISLDHMERLDGPPVLAGRRIVRLAVSRRADHNLLPPVAIETTAFEEEVVDRRVKKPREQSAAAAAQGN</sequence>
<name>A0A138ZYD8_GONPJ</name>
<evidence type="ECO:0000313" key="1">
    <source>
        <dbReference type="EMBL" id="KXS09522.1"/>
    </source>
</evidence>
<organism evidence="1 2">
    <name type="scientific">Gonapodya prolifera (strain JEL478)</name>
    <name type="common">Monoblepharis prolifera</name>
    <dbReference type="NCBI Taxonomy" id="1344416"/>
    <lineage>
        <taxon>Eukaryota</taxon>
        <taxon>Fungi</taxon>
        <taxon>Fungi incertae sedis</taxon>
        <taxon>Chytridiomycota</taxon>
        <taxon>Chytridiomycota incertae sedis</taxon>
        <taxon>Monoblepharidomycetes</taxon>
        <taxon>Monoblepharidales</taxon>
        <taxon>Gonapodyaceae</taxon>
        <taxon>Gonapodya</taxon>
    </lineage>
</organism>
<dbReference type="EMBL" id="KQ965859">
    <property type="protein sequence ID" value="KXS09522.1"/>
    <property type="molecule type" value="Genomic_DNA"/>
</dbReference>
<dbReference type="AlphaFoldDB" id="A0A138ZYD8"/>
<keyword evidence="2" id="KW-1185">Reference proteome</keyword>
<accession>A0A138ZYD8</accession>
<evidence type="ECO:0000313" key="2">
    <source>
        <dbReference type="Proteomes" id="UP000070544"/>
    </source>
</evidence>
<gene>
    <name evidence="1" type="ORF">M427DRAFT_38746</name>
</gene>
<dbReference type="Proteomes" id="UP000070544">
    <property type="component" value="Unassembled WGS sequence"/>
</dbReference>
<proteinExistence type="predicted"/>
<reference evidence="1 2" key="1">
    <citation type="journal article" date="2015" name="Genome Biol. Evol.">
        <title>Phylogenomic analyses indicate that early fungi evolved digesting cell walls of algal ancestors of land plants.</title>
        <authorList>
            <person name="Chang Y."/>
            <person name="Wang S."/>
            <person name="Sekimoto S."/>
            <person name="Aerts A.L."/>
            <person name="Choi C."/>
            <person name="Clum A."/>
            <person name="LaButti K.M."/>
            <person name="Lindquist E.A."/>
            <person name="Yee Ngan C."/>
            <person name="Ohm R.A."/>
            <person name="Salamov A.A."/>
            <person name="Grigoriev I.V."/>
            <person name="Spatafora J.W."/>
            <person name="Berbee M.L."/>
        </authorList>
    </citation>
    <scope>NUCLEOTIDE SEQUENCE [LARGE SCALE GENOMIC DNA]</scope>
    <source>
        <strain evidence="1 2">JEL478</strain>
    </source>
</reference>